<keyword evidence="5" id="KW-0963">Cytoplasm</keyword>
<comment type="subcellular location">
    <subcellularLocation>
        <location evidence="2">Cytoplasm</location>
    </subcellularLocation>
    <subcellularLocation>
        <location evidence="1">Nucleus</location>
    </subcellularLocation>
</comment>
<keyword evidence="7" id="KW-0943">RNA-mediated gene silencing</keyword>
<evidence type="ECO:0000256" key="2">
    <source>
        <dbReference type="ARBA" id="ARBA00004496"/>
    </source>
</evidence>
<gene>
    <name evidence="10" type="ORF">KFE25_013417</name>
</gene>
<evidence type="ECO:0000256" key="6">
    <source>
        <dbReference type="ARBA" id="ARBA00023015"/>
    </source>
</evidence>
<evidence type="ECO:0000256" key="4">
    <source>
        <dbReference type="ARBA" id="ARBA00014872"/>
    </source>
</evidence>
<dbReference type="AlphaFoldDB" id="A0A8J5XXZ5"/>
<evidence type="ECO:0000313" key="11">
    <source>
        <dbReference type="Proteomes" id="UP000751190"/>
    </source>
</evidence>
<keyword evidence="6" id="KW-0805">Transcription regulation</keyword>
<dbReference type="OMA" id="KDKMMLR"/>
<dbReference type="GO" id="GO:0031047">
    <property type="term" value="P:regulatory ncRNA-mediated gene silencing"/>
    <property type="evidence" value="ECO:0007669"/>
    <property type="project" value="UniProtKB-KW"/>
</dbReference>
<reference evidence="10" key="1">
    <citation type="submission" date="2021-05" db="EMBL/GenBank/DDBJ databases">
        <title>The genome of the haptophyte Pavlova lutheri (Diacronema luteri, Pavlovales) - a model for lipid biosynthesis in eukaryotic algae.</title>
        <authorList>
            <person name="Hulatt C.J."/>
            <person name="Posewitz M.C."/>
        </authorList>
    </citation>
    <scope>NUCLEOTIDE SEQUENCE</scope>
    <source>
        <strain evidence="10">NIVA-4/92</strain>
    </source>
</reference>
<proteinExistence type="inferred from homology"/>
<dbReference type="InterPro" id="IPR019312">
    <property type="entry name" value="CNOT11"/>
</dbReference>
<organism evidence="10 11">
    <name type="scientific">Diacronema lutheri</name>
    <name type="common">Unicellular marine alga</name>
    <name type="synonym">Monochrysis lutheri</name>
    <dbReference type="NCBI Taxonomy" id="2081491"/>
    <lineage>
        <taxon>Eukaryota</taxon>
        <taxon>Haptista</taxon>
        <taxon>Haptophyta</taxon>
        <taxon>Pavlovophyceae</taxon>
        <taxon>Pavlovales</taxon>
        <taxon>Pavlovaceae</taxon>
        <taxon>Diacronema</taxon>
    </lineage>
</organism>
<sequence>MISSAELTVLLGVLKEEDKPLEAVLAAFNAAFPRADRFRVACAVCTLLADRLVVLPAQRVALLFVLHEPYRAEPPAAQPFLPFLVEQLGRARDGPGARVEHNLLCLFLAEQPNRDVAKRSALELCASLAAGEPLPVPSLWAVQAAFAERDQHIPPLRRRGLHPTLLAPAADADEMGSVEELAAAPLSDDDVSRELSLASFEPAFARPPPPLLPPSDDELIWLSPSAEGTRVLWDESLCAENVKAMEVRELMSKAFKTSLLPQQQQQVLAEFESDAKLVYHCGVTPKRLPELVENNPVIAIEVLLKLMASSHITDYFSVLVNMDISLHSMEVVNRLTTAVDLPTEFVHLYISNCISSCENIKDKYMQNRLVRLVCVFLQSLIRNKIINVHDLLIEVQAFCIEFSHIREAAGLFRLLKTLE</sequence>
<dbReference type="OrthoDB" id="10265389at2759"/>
<comment type="similarity">
    <text evidence="3">Belongs to the CNOT11 family.</text>
</comment>
<dbReference type="Pfam" id="PF10155">
    <property type="entry name" value="CNOT11"/>
    <property type="match status" value="1"/>
</dbReference>
<evidence type="ECO:0000256" key="5">
    <source>
        <dbReference type="ARBA" id="ARBA00022490"/>
    </source>
</evidence>
<keyword evidence="11" id="KW-1185">Reference proteome</keyword>
<accession>A0A8J5XXZ5</accession>
<dbReference type="EMBL" id="JAGTXO010000004">
    <property type="protein sequence ID" value="KAG8468334.1"/>
    <property type="molecule type" value="Genomic_DNA"/>
</dbReference>
<evidence type="ECO:0000256" key="9">
    <source>
        <dbReference type="ARBA" id="ARBA00023242"/>
    </source>
</evidence>
<evidence type="ECO:0000313" key="10">
    <source>
        <dbReference type="EMBL" id="KAG8468334.1"/>
    </source>
</evidence>
<comment type="caution">
    <text evidence="10">The sequence shown here is derived from an EMBL/GenBank/DDBJ whole genome shotgun (WGS) entry which is preliminary data.</text>
</comment>
<evidence type="ECO:0000256" key="3">
    <source>
        <dbReference type="ARBA" id="ARBA00008030"/>
    </source>
</evidence>
<keyword evidence="9" id="KW-0539">Nucleus</keyword>
<protein>
    <recommendedName>
        <fullName evidence="4">CCR4-NOT transcription complex subunit 11</fullName>
    </recommendedName>
</protein>
<evidence type="ECO:0000256" key="7">
    <source>
        <dbReference type="ARBA" id="ARBA00023158"/>
    </source>
</evidence>
<evidence type="ECO:0000256" key="8">
    <source>
        <dbReference type="ARBA" id="ARBA00023163"/>
    </source>
</evidence>
<keyword evidence="8" id="KW-0804">Transcription</keyword>
<dbReference type="Proteomes" id="UP000751190">
    <property type="component" value="Unassembled WGS sequence"/>
</dbReference>
<dbReference type="PANTHER" id="PTHR15975:SF0">
    <property type="entry name" value="CCR4-NOT TRANSCRIPTION COMPLEX SUBUNIT 11"/>
    <property type="match status" value="1"/>
</dbReference>
<evidence type="ECO:0000256" key="1">
    <source>
        <dbReference type="ARBA" id="ARBA00004123"/>
    </source>
</evidence>
<dbReference type="PANTHER" id="PTHR15975">
    <property type="entry name" value="CCR4-NOT TRANSCRIPTION COMPLEX SUBUNIT 11"/>
    <property type="match status" value="1"/>
</dbReference>
<dbReference type="GO" id="GO:0005737">
    <property type="term" value="C:cytoplasm"/>
    <property type="evidence" value="ECO:0007669"/>
    <property type="project" value="UniProtKB-SubCell"/>
</dbReference>
<dbReference type="GO" id="GO:0030014">
    <property type="term" value="C:CCR4-NOT complex"/>
    <property type="evidence" value="ECO:0007669"/>
    <property type="project" value="InterPro"/>
</dbReference>
<dbReference type="GO" id="GO:0005634">
    <property type="term" value="C:nucleus"/>
    <property type="evidence" value="ECO:0007669"/>
    <property type="project" value="UniProtKB-SubCell"/>
</dbReference>
<name>A0A8J5XXZ5_DIALT</name>